<dbReference type="PANTHER" id="PTHR46648:SF1">
    <property type="entry name" value="ADENOSINE 5'-MONOPHOSPHORAMIDASE HNT1"/>
    <property type="match status" value="1"/>
</dbReference>
<dbReference type="OrthoDB" id="9784774at2"/>
<dbReference type="GO" id="GO:0016787">
    <property type="term" value="F:hydrolase activity"/>
    <property type="evidence" value="ECO:0007669"/>
    <property type="project" value="UniProtKB-KW"/>
</dbReference>
<organism evidence="5 6">
    <name type="scientific">Pseudomonas pohangensis</name>
    <dbReference type="NCBI Taxonomy" id="364197"/>
    <lineage>
        <taxon>Bacteria</taxon>
        <taxon>Pseudomonadati</taxon>
        <taxon>Pseudomonadota</taxon>
        <taxon>Gammaproteobacteria</taxon>
        <taxon>Pseudomonadales</taxon>
        <taxon>Pseudomonadaceae</taxon>
        <taxon>Pseudomonas</taxon>
    </lineage>
</organism>
<proteinExistence type="predicted"/>
<evidence type="ECO:0000313" key="5">
    <source>
        <dbReference type="EMBL" id="SDT94292.1"/>
    </source>
</evidence>
<gene>
    <name evidence="5" type="ORF">SAMN05216296_0767</name>
</gene>
<feature type="domain" description="HIT" evidence="4">
    <location>
        <begin position="4"/>
        <end position="107"/>
    </location>
</feature>
<dbReference type="STRING" id="364197.SAMN05216296_0767"/>
<evidence type="ECO:0000256" key="1">
    <source>
        <dbReference type="PIRSR" id="PIRSR601310-1"/>
    </source>
</evidence>
<dbReference type="AlphaFoldDB" id="A0A1H2EGK0"/>
<evidence type="ECO:0000259" key="4">
    <source>
        <dbReference type="PROSITE" id="PS51084"/>
    </source>
</evidence>
<dbReference type="EMBL" id="LT629785">
    <property type="protein sequence ID" value="SDT94292.1"/>
    <property type="molecule type" value="Genomic_DNA"/>
</dbReference>
<feature type="short sequence motif" description="Histidine triad motif" evidence="2 3">
    <location>
        <begin position="91"/>
        <end position="95"/>
    </location>
</feature>
<evidence type="ECO:0000313" key="6">
    <source>
        <dbReference type="Proteomes" id="UP000243232"/>
    </source>
</evidence>
<dbReference type="SUPFAM" id="SSF54197">
    <property type="entry name" value="HIT-like"/>
    <property type="match status" value="1"/>
</dbReference>
<dbReference type="PANTHER" id="PTHR46648">
    <property type="entry name" value="HIT FAMILY PROTEIN 1"/>
    <property type="match status" value="1"/>
</dbReference>
<dbReference type="GO" id="GO:0009117">
    <property type="term" value="P:nucleotide metabolic process"/>
    <property type="evidence" value="ECO:0007669"/>
    <property type="project" value="TreeGrafter"/>
</dbReference>
<dbReference type="InterPro" id="IPR036265">
    <property type="entry name" value="HIT-like_sf"/>
</dbReference>
<dbReference type="Pfam" id="PF01230">
    <property type="entry name" value="HIT"/>
    <property type="match status" value="1"/>
</dbReference>
<protein>
    <submittedName>
        <fullName evidence="5">Diadenosine tetraphosphate (Ap4A) hydrolase</fullName>
    </submittedName>
</protein>
<evidence type="ECO:0000256" key="3">
    <source>
        <dbReference type="PROSITE-ProRule" id="PRU00464"/>
    </source>
</evidence>
<evidence type="ECO:0000256" key="2">
    <source>
        <dbReference type="PIRSR" id="PIRSR601310-3"/>
    </source>
</evidence>
<dbReference type="InterPro" id="IPR001310">
    <property type="entry name" value="Histidine_triad_HIT"/>
</dbReference>
<name>A0A1H2EGK0_9PSED</name>
<dbReference type="PROSITE" id="PS51084">
    <property type="entry name" value="HIT_2"/>
    <property type="match status" value="1"/>
</dbReference>
<dbReference type="Gene3D" id="3.30.428.10">
    <property type="entry name" value="HIT-like"/>
    <property type="match status" value="1"/>
</dbReference>
<feature type="active site" description="Tele-AMP-histidine intermediate" evidence="1">
    <location>
        <position position="93"/>
    </location>
</feature>
<dbReference type="Proteomes" id="UP000243232">
    <property type="component" value="Chromosome I"/>
</dbReference>
<dbReference type="InterPro" id="IPR011146">
    <property type="entry name" value="HIT-like"/>
</dbReference>
<dbReference type="PRINTS" id="PR00332">
    <property type="entry name" value="HISTRIAD"/>
</dbReference>
<sequence>MPSIFTRIINGELPGHFVWKDAEAVAFLTIQPIRDGHLLVIPRAEVDHWDDLPAPLANHLMSVAQRITKALKAVYPCQRVGLIIAGLEVPHTHIHLLPIDQLSDLSFAAAHAVNAESLQANAGKIRAALRQLGHAEADC</sequence>
<accession>A0A1H2EGK0</accession>
<keyword evidence="6" id="KW-1185">Reference proteome</keyword>
<reference evidence="6" key="1">
    <citation type="submission" date="2016-10" db="EMBL/GenBank/DDBJ databases">
        <authorList>
            <person name="Varghese N."/>
            <person name="Submissions S."/>
        </authorList>
    </citation>
    <scope>NUCLEOTIDE SEQUENCE [LARGE SCALE GENOMIC DNA]</scope>
    <source>
        <strain evidence="6">DSM 17875</strain>
    </source>
</reference>
<keyword evidence="5" id="KW-0378">Hydrolase</keyword>
<dbReference type="RefSeq" id="WP_090193171.1">
    <property type="nucleotide sequence ID" value="NZ_LT629785.1"/>
</dbReference>